<evidence type="ECO:0008006" key="2">
    <source>
        <dbReference type="Google" id="ProtNLM"/>
    </source>
</evidence>
<accession>A0A382NWR4</accession>
<gene>
    <name evidence="1" type="ORF">METZ01_LOCUS318350</name>
</gene>
<dbReference type="SUPFAM" id="SSF69304">
    <property type="entry name" value="Tricorn protease N-terminal domain"/>
    <property type="match status" value="1"/>
</dbReference>
<organism evidence="1">
    <name type="scientific">marine metagenome</name>
    <dbReference type="NCBI Taxonomy" id="408172"/>
    <lineage>
        <taxon>unclassified sequences</taxon>
        <taxon>metagenomes</taxon>
        <taxon>ecological metagenomes</taxon>
    </lineage>
</organism>
<reference evidence="1" key="1">
    <citation type="submission" date="2018-05" db="EMBL/GenBank/DDBJ databases">
        <authorList>
            <person name="Lanie J.A."/>
            <person name="Ng W.-L."/>
            <person name="Kazmierczak K.M."/>
            <person name="Andrzejewski T.M."/>
            <person name="Davidsen T.M."/>
            <person name="Wayne K.J."/>
            <person name="Tettelin H."/>
            <person name="Glass J.I."/>
            <person name="Rusch D."/>
            <person name="Podicherti R."/>
            <person name="Tsui H.-C.T."/>
            <person name="Winkler M.E."/>
        </authorList>
    </citation>
    <scope>NUCLEOTIDE SEQUENCE</scope>
</reference>
<dbReference type="PANTHER" id="PTHR36842:SF1">
    <property type="entry name" value="PROTEIN TOLB"/>
    <property type="match status" value="1"/>
</dbReference>
<proteinExistence type="predicted"/>
<protein>
    <recommendedName>
        <fullName evidence="2">Dipeptidylpeptidase IV N-terminal domain-containing protein</fullName>
    </recommendedName>
</protein>
<name>A0A382NWR4_9ZZZZ</name>
<dbReference type="AlphaFoldDB" id="A0A382NWR4"/>
<dbReference type="Gene3D" id="2.120.10.60">
    <property type="entry name" value="Tricorn protease N-terminal domain"/>
    <property type="match status" value="1"/>
</dbReference>
<dbReference type="EMBL" id="UINC01103255">
    <property type="protein sequence ID" value="SVC65496.1"/>
    <property type="molecule type" value="Genomic_DNA"/>
</dbReference>
<sequence>MTVLPSAIMRRAQFILWVSFLPVLALAKVPIRLASDLAVSPNGKQIAFFWKGDVWSASIKGGAARQLTRHPAVNRQPAWSPDGKQIAFVSEREGGKQVWVMPAGGGAPRKLTLHTEGFVLEEWMPDGRGLLTSITRDHFWRRGERLSIIQARSKQGPEQVLFDDYGQFASVSPDGKRILYNREGDRWWRKGYTGSRTAQVWLWNLGDKSHTKLLDGEGARWPLWKADGKAFYYVGARGGVLNLREYVLATEKDRQVTKFKDDSVVFPAISRDGSVIAFRRLFDFYHLKPGLAG</sequence>
<feature type="non-terminal residue" evidence="1">
    <location>
        <position position="293"/>
    </location>
</feature>
<dbReference type="Pfam" id="PF26549">
    <property type="entry name" value="Tricorn_N"/>
    <property type="match status" value="1"/>
</dbReference>
<dbReference type="PANTHER" id="PTHR36842">
    <property type="entry name" value="PROTEIN TOLB HOMOLOG"/>
    <property type="match status" value="1"/>
</dbReference>
<evidence type="ECO:0000313" key="1">
    <source>
        <dbReference type="EMBL" id="SVC65496.1"/>
    </source>
</evidence>